<evidence type="ECO:0000256" key="6">
    <source>
        <dbReference type="SAM" id="Phobius"/>
    </source>
</evidence>
<proteinExistence type="predicted"/>
<evidence type="ECO:0000313" key="9">
    <source>
        <dbReference type="Proteomes" id="UP000321571"/>
    </source>
</evidence>
<evidence type="ECO:0000256" key="5">
    <source>
        <dbReference type="SAM" id="MobiDB-lite"/>
    </source>
</evidence>
<feature type="transmembrane region" description="Helical" evidence="6">
    <location>
        <begin position="153"/>
        <end position="171"/>
    </location>
</feature>
<feature type="transmembrane region" description="Helical" evidence="6">
    <location>
        <begin position="248"/>
        <end position="277"/>
    </location>
</feature>
<evidence type="ECO:0000313" key="8">
    <source>
        <dbReference type="EMBL" id="TXL60617.1"/>
    </source>
</evidence>
<dbReference type="InterPro" id="IPR007016">
    <property type="entry name" value="O-antigen_ligase-rel_domated"/>
</dbReference>
<evidence type="ECO:0000256" key="2">
    <source>
        <dbReference type="ARBA" id="ARBA00022692"/>
    </source>
</evidence>
<dbReference type="GO" id="GO:0016020">
    <property type="term" value="C:membrane"/>
    <property type="evidence" value="ECO:0007669"/>
    <property type="project" value="UniProtKB-SubCell"/>
</dbReference>
<sequence>MTISRPAPDQREIDTTPVGPPPLGNKGLPYAFVALCLLLFIPLGVKGMTYAIIAGAMIVLATLLFVLGMEKFGTCVIWLAMFTAPMTAVVLPGASIVTAADFCCVVGFSLLFPIIVRKHLWVPWQFGVGSLVFFTLGMIVSFRVPVPFASIDLNLRVTAATILMPLAFAWWAPRGRKLFWIVAAYPLGQCFNVVYAVLQGPTLGNGRYKGLTEQPTAFGYASLLALCVIPFLMVSVQRKYRWMAGPAALILIYGIWISGSRASLLVLAILVVLYPLLERSLKAAYVVAFLGVIGMAMFQRILDQNGGSNALARLFGGSGSGGSDEARIDGLMDAFHVFEKHPIFGAGYEFDTFLAHNIYMQVLTCVGVVGFVAFMLILWAFAIPLFTGRQPYRLLAYPAVAYIVVGPITPNLGSRYVGIMLAVSLIGATIGRMGPDDVLEDDEPPPGPEPRHSARLRRIT</sequence>
<dbReference type="PANTHER" id="PTHR37422:SF13">
    <property type="entry name" value="LIPOPOLYSACCHARIDE BIOSYNTHESIS PROTEIN PA4999-RELATED"/>
    <property type="match status" value="1"/>
</dbReference>
<feature type="transmembrane region" description="Helical" evidence="6">
    <location>
        <begin position="218"/>
        <end position="236"/>
    </location>
</feature>
<evidence type="ECO:0000256" key="1">
    <source>
        <dbReference type="ARBA" id="ARBA00004141"/>
    </source>
</evidence>
<dbReference type="EMBL" id="VDUX01000004">
    <property type="protein sequence ID" value="TXL60617.1"/>
    <property type="molecule type" value="Genomic_DNA"/>
</dbReference>
<evidence type="ECO:0000256" key="3">
    <source>
        <dbReference type="ARBA" id="ARBA00022989"/>
    </source>
</evidence>
<name>A0A5C8NHY0_9ACTN</name>
<accession>A0A5C8NHY0</accession>
<feature type="region of interest" description="Disordered" evidence="5">
    <location>
        <begin position="437"/>
        <end position="460"/>
    </location>
</feature>
<organism evidence="8 9">
    <name type="scientific">Aeromicrobium terrae</name>
    <dbReference type="NCBI Taxonomy" id="2498846"/>
    <lineage>
        <taxon>Bacteria</taxon>
        <taxon>Bacillati</taxon>
        <taxon>Actinomycetota</taxon>
        <taxon>Actinomycetes</taxon>
        <taxon>Propionibacteriales</taxon>
        <taxon>Nocardioidaceae</taxon>
        <taxon>Aeromicrobium</taxon>
    </lineage>
</organism>
<keyword evidence="9" id="KW-1185">Reference proteome</keyword>
<keyword evidence="3 6" id="KW-1133">Transmembrane helix</keyword>
<dbReference type="AlphaFoldDB" id="A0A5C8NHY0"/>
<protein>
    <recommendedName>
        <fullName evidence="7">O-antigen ligase-related domain-containing protein</fullName>
    </recommendedName>
</protein>
<dbReference type="PANTHER" id="PTHR37422">
    <property type="entry name" value="TEICHURONIC ACID BIOSYNTHESIS PROTEIN TUAE"/>
    <property type="match status" value="1"/>
</dbReference>
<feature type="domain" description="O-antigen ligase-related" evidence="7">
    <location>
        <begin position="247"/>
        <end position="375"/>
    </location>
</feature>
<feature type="transmembrane region" description="Helical" evidence="6">
    <location>
        <begin position="121"/>
        <end position="141"/>
    </location>
</feature>
<reference evidence="8 9" key="1">
    <citation type="submission" date="2019-06" db="EMBL/GenBank/DDBJ databases">
        <title>Aeromicrobium sp. nov., isolated from a maize field.</title>
        <authorList>
            <person name="Lin S.-Y."/>
            <person name="Tsai C.-F."/>
            <person name="Young C.-C."/>
        </authorList>
    </citation>
    <scope>NUCLEOTIDE SEQUENCE [LARGE SCALE GENOMIC DNA]</scope>
    <source>
        <strain evidence="8 9">CC-CFT486</strain>
    </source>
</reference>
<dbReference type="Proteomes" id="UP000321571">
    <property type="component" value="Unassembled WGS sequence"/>
</dbReference>
<gene>
    <name evidence="8" type="ORF">FHP06_09245</name>
</gene>
<feature type="transmembrane region" description="Helical" evidence="6">
    <location>
        <begin position="283"/>
        <end position="302"/>
    </location>
</feature>
<feature type="transmembrane region" description="Helical" evidence="6">
    <location>
        <begin position="50"/>
        <end position="69"/>
    </location>
</feature>
<keyword evidence="2 6" id="KW-0812">Transmembrane</keyword>
<comment type="subcellular location">
    <subcellularLocation>
        <location evidence="1">Membrane</location>
        <topology evidence="1">Multi-pass membrane protein</topology>
    </subcellularLocation>
</comment>
<evidence type="ECO:0000256" key="4">
    <source>
        <dbReference type="ARBA" id="ARBA00023136"/>
    </source>
</evidence>
<dbReference type="OrthoDB" id="4761096at2"/>
<evidence type="ECO:0000259" key="7">
    <source>
        <dbReference type="Pfam" id="PF04932"/>
    </source>
</evidence>
<comment type="caution">
    <text evidence="8">The sequence shown here is derived from an EMBL/GenBank/DDBJ whole genome shotgun (WGS) entry which is preliminary data.</text>
</comment>
<dbReference type="InterPro" id="IPR051533">
    <property type="entry name" value="WaaL-like"/>
</dbReference>
<keyword evidence="4 6" id="KW-0472">Membrane</keyword>
<feature type="transmembrane region" description="Helical" evidence="6">
    <location>
        <begin position="362"/>
        <end position="386"/>
    </location>
</feature>
<feature type="transmembrane region" description="Helical" evidence="6">
    <location>
        <begin position="178"/>
        <end position="198"/>
    </location>
</feature>
<feature type="transmembrane region" description="Helical" evidence="6">
    <location>
        <begin position="392"/>
        <end position="409"/>
    </location>
</feature>
<feature type="transmembrane region" description="Helical" evidence="6">
    <location>
        <begin position="27"/>
        <end position="45"/>
    </location>
</feature>
<dbReference type="RefSeq" id="WP_147686075.1">
    <property type="nucleotide sequence ID" value="NZ_VDUX01000004.1"/>
</dbReference>
<dbReference type="Pfam" id="PF04932">
    <property type="entry name" value="Wzy_C"/>
    <property type="match status" value="1"/>
</dbReference>
<feature type="region of interest" description="Disordered" evidence="5">
    <location>
        <begin position="1"/>
        <end position="20"/>
    </location>
</feature>
<feature type="transmembrane region" description="Helical" evidence="6">
    <location>
        <begin position="89"/>
        <end position="114"/>
    </location>
</feature>